<dbReference type="PANTHER" id="PTHR21666:SF270">
    <property type="entry name" value="MUREIN HYDROLASE ACTIVATOR ENVC"/>
    <property type="match status" value="1"/>
</dbReference>
<proteinExistence type="predicted"/>
<dbReference type="InterPro" id="IPR016047">
    <property type="entry name" value="M23ase_b-sheet_dom"/>
</dbReference>
<dbReference type="SUPFAM" id="SSF51261">
    <property type="entry name" value="Duplicated hybrid motif"/>
    <property type="match status" value="1"/>
</dbReference>
<dbReference type="Pfam" id="PF01551">
    <property type="entry name" value="Peptidase_M23"/>
    <property type="match status" value="1"/>
</dbReference>
<gene>
    <name evidence="4" type="ORF">FFA01_30770</name>
</gene>
<feature type="transmembrane region" description="Helical" evidence="2">
    <location>
        <begin position="21"/>
        <end position="40"/>
    </location>
</feature>
<name>A0ABQ0UTP4_9MICO</name>
<dbReference type="InterPro" id="IPR050570">
    <property type="entry name" value="Cell_wall_metabolism_enzyme"/>
</dbReference>
<evidence type="ECO:0000313" key="5">
    <source>
        <dbReference type="Proteomes" id="UP000321154"/>
    </source>
</evidence>
<evidence type="ECO:0000313" key="4">
    <source>
        <dbReference type="EMBL" id="GEK84768.1"/>
    </source>
</evidence>
<evidence type="ECO:0000256" key="2">
    <source>
        <dbReference type="SAM" id="Phobius"/>
    </source>
</evidence>
<accession>A0ABQ0UTP4</accession>
<keyword evidence="2" id="KW-0812">Transmembrane</keyword>
<evidence type="ECO:0000259" key="3">
    <source>
        <dbReference type="Pfam" id="PF01551"/>
    </source>
</evidence>
<feature type="domain" description="M23ase beta-sheet core" evidence="3">
    <location>
        <begin position="326"/>
        <end position="422"/>
    </location>
</feature>
<dbReference type="Proteomes" id="UP000321154">
    <property type="component" value="Unassembled WGS sequence"/>
</dbReference>
<keyword evidence="1" id="KW-0175">Coiled coil</keyword>
<dbReference type="EMBL" id="BJUV01000059">
    <property type="protein sequence ID" value="GEK84768.1"/>
    <property type="molecule type" value="Genomic_DNA"/>
</dbReference>
<dbReference type="InterPro" id="IPR011055">
    <property type="entry name" value="Dup_hybrid_motif"/>
</dbReference>
<keyword evidence="2" id="KW-1133">Transmembrane helix</keyword>
<dbReference type="Gene3D" id="2.70.70.10">
    <property type="entry name" value="Glucose Permease (Domain IIA)"/>
    <property type="match status" value="1"/>
</dbReference>
<protein>
    <recommendedName>
        <fullName evidence="3">M23ase beta-sheet core domain-containing protein</fullName>
    </recommendedName>
</protein>
<keyword evidence="2" id="KW-0472">Membrane</keyword>
<feature type="coiled-coil region" evidence="1">
    <location>
        <begin position="188"/>
        <end position="261"/>
    </location>
</feature>
<dbReference type="CDD" id="cd12797">
    <property type="entry name" value="M23_peptidase"/>
    <property type="match status" value="1"/>
</dbReference>
<organism evidence="4 5">
    <name type="scientific">Frigoribacterium faeni</name>
    <dbReference type="NCBI Taxonomy" id="145483"/>
    <lineage>
        <taxon>Bacteria</taxon>
        <taxon>Bacillati</taxon>
        <taxon>Actinomycetota</taxon>
        <taxon>Actinomycetes</taxon>
        <taxon>Micrococcales</taxon>
        <taxon>Microbacteriaceae</taxon>
        <taxon>Frigoribacterium</taxon>
    </lineage>
</organism>
<comment type="caution">
    <text evidence="4">The sequence shown here is derived from an EMBL/GenBank/DDBJ whole genome shotgun (WGS) entry which is preliminary data.</text>
</comment>
<feature type="coiled-coil region" evidence="1">
    <location>
        <begin position="68"/>
        <end position="123"/>
    </location>
</feature>
<evidence type="ECO:0000256" key="1">
    <source>
        <dbReference type="SAM" id="Coils"/>
    </source>
</evidence>
<keyword evidence="5" id="KW-1185">Reference proteome</keyword>
<reference evidence="4 5" key="1">
    <citation type="submission" date="2019-07" db="EMBL/GenBank/DDBJ databases">
        <title>Whole genome shotgun sequence of Frigoribacterium faeni NBRC 103066.</title>
        <authorList>
            <person name="Hosoyama A."/>
            <person name="Uohara A."/>
            <person name="Ohji S."/>
            <person name="Ichikawa N."/>
        </authorList>
    </citation>
    <scope>NUCLEOTIDE SEQUENCE [LARGE SCALE GENOMIC DNA]</scope>
    <source>
        <strain evidence="4 5">NBRC 103066</strain>
    </source>
</reference>
<sequence length="432" mass="43579">MHRLTTSPDLAGSTRTSRGRRVVTTAIAVVGLSVAALLTVPDQASAAAPTWQQVEEARGSETAKKEAIAQVEAALEAATNRAADAQKAADDAGETLVDAQAAADEANAELLAIQKKADQAEQQAASSEIVLGQAAAMLARPTSSGTLGDLLSSGDGAEDVLRGLSMSSKIGENLDALRDRAIAADNLASSLADQAQVALDERDRLTEEADAALDEAVAANEAAKDDAAEIDSQKTMLAAQLAALRDDRVSIEQAYRQAKAAEAAAARAVVGQAGAAGTGPISVGAGSGPGTVQPDPGTGWVAAIRSFGSYQAYGYRVHPITGEYKLHAGADFGASCGTPIYSVAAGTVTYAGPAGGYGNLVIIDHGDGISSAYGHMESSGIFVSQGQSVTAGQNIAGVGTAGGSTGCHLHLEIRQGTLATDPVAFLATKGVR</sequence>
<dbReference type="PANTHER" id="PTHR21666">
    <property type="entry name" value="PEPTIDASE-RELATED"/>
    <property type="match status" value="1"/>
</dbReference>
<dbReference type="RefSeq" id="WP_146857079.1">
    <property type="nucleotide sequence ID" value="NZ_BAAAHR010000004.1"/>
</dbReference>